<evidence type="ECO:0000256" key="3">
    <source>
        <dbReference type="ARBA" id="ARBA00023125"/>
    </source>
</evidence>
<dbReference type="InterPro" id="IPR050808">
    <property type="entry name" value="Phage_Integrase"/>
</dbReference>
<comment type="similarity">
    <text evidence="1">Belongs to the 'phage' integrase family.</text>
</comment>
<reference evidence="7" key="1">
    <citation type="journal article" date="2019" name="Int. J. Syst. Evol. Microbiol.">
        <title>The Global Catalogue of Microorganisms (GCM) 10K type strain sequencing project: providing services to taxonomists for standard genome sequencing and annotation.</title>
        <authorList>
            <consortium name="The Broad Institute Genomics Platform"/>
            <consortium name="The Broad Institute Genome Sequencing Center for Infectious Disease"/>
            <person name="Wu L."/>
            <person name="Ma J."/>
        </authorList>
    </citation>
    <scope>NUCLEOTIDE SEQUENCE [LARGE SCALE GENOMIC DNA]</scope>
    <source>
        <strain evidence="7">LMG 29894</strain>
    </source>
</reference>
<keyword evidence="7" id="KW-1185">Reference proteome</keyword>
<dbReference type="InterPro" id="IPR038488">
    <property type="entry name" value="Integrase_DNA-bd_sf"/>
</dbReference>
<dbReference type="Proteomes" id="UP001595791">
    <property type="component" value="Unassembled WGS sequence"/>
</dbReference>
<dbReference type="CDD" id="cd00801">
    <property type="entry name" value="INT_P4_C"/>
    <property type="match status" value="1"/>
</dbReference>
<evidence type="ECO:0000256" key="2">
    <source>
        <dbReference type="ARBA" id="ARBA00022908"/>
    </source>
</evidence>
<dbReference type="Pfam" id="PF13356">
    <property type="entry name" value="Arm-DNA-bind_3"/>
    <property type="match status" value="1"/>
</dbReference>
<comment type="caution">
    <text evidence="6">The sequence shown here is derived from an EMBL/GenBank/DDBJ whole genome shotgun (WGS) entry which is preliminary data.</text>
</comment>
<name>A0ABV8MUN2_9NEIS</name>
<proteinExistence type="inferred from homology"/>
<dbReference type="EMBL" id="JBHSBU010000001">
    <property type="protein sequence ID" value="MFC4160696.1"/>
    <property type="molecule type" value="Genomic_DNA"/>
</dbReference>
<dbReference type="SUPFAM" id="SSF56349">
    <property type="entry name" value="DNA breaking-rejoining enzymes"/>
    <property type="match status" value="1"/>
</dbReference>
<evidence type="ECO:0000256" key="4">
    <source>
        <dbReference type="ARBA" id="ARBA00023172"/>
    </source>
</evidence>
<dbReference type="InterPro" id="IPR002104">
    <property type="entry name" value="Integrase_catalytic"/>
</dbReference>
<dbReference type="InterPro" id="IPR053876">
    <property type="entry name" value="Phage_int_M"/>
</dbReference>
<dbReference type="PANTHER" id="PTHR30629:SF2">
    <property type="entry name" value="PROPHAGE INTEGRASE INTS-RELATED"/>
    <property type="match status" value="1"/>
</dbReference>
<dbReference type="InterPro" id="IPR011010">
    <property type="entry name" value="DNA_brk_join_enz"/>
</dbReference>
<dbReference type="PROSITE" id="PS51898">
    <property type="entry name" value="TYR_RECOMBINASE"/>
    <property type="match status" value="1"/>
</dbReference>
<dbReference type="Gene3D" id="1.10.443.10">
    <property type="entry name" value="Intergrase catalytic core"/>
    <property type="match status" value="1"/>
</dbReference>
<dbReference type="PANTHER" id="PTHR30629">
    <property type="entry name" value="PROPHAGE INTEGRASE"/>
    <property type="match status" value="1"/>
</dbReference>
<dbReference type="InterPro" id="IPR013762">
    <property type="entry name" value="Integrase-like_cat_sf"/>
</dbReference>
<dbReference type="Gene3D" id="1.10.150.130">
    <property type="match status" value="1"/>
</dbReference>
<dbReference type="InterPro" id="IPR010998">
    <property type="entry name" value="Integrase_recombinase_N"/>
</dbReference>
<organism evidence="6 7">
    <name type="scientific">Chitinimonas lacunae</name>
    <dbReference type="NCBI Taxonomy" id="1963018"/>
    <lineage>
        <taxon>Bacteria</taxon>
        <taxon>Pseudomonadati</taxon>
        <taxon>Pseudomonadota</taxon>
        <taxon>Betaproteobacteria</taxon>
        <taxon>Neisseriales</taxon>
        <taxon>Chitinibacteraceae</taxon>
        <taxon>Chitinimonas</taxon>
    </lineage>
</organism>
<protein>
    <submittedName>
        <fullName evidence="6">Tyrosine-type recombinase/integrase</fullName>
    </submittedName>
</protein>
<evidence type="ECO:0000259" key="5">
    <source>
        <dbReference type="PROSITE" id="PS51898"/>
    </source>
</evidence>
<gene>
    <name evidence="6" type="ORF">ACFOW7_15255</name>
</gene>
<dbReference type="Pfam" id="PF22022">
    <property type="entry name" value="Phage_int_M"/>
    <property type="match status" value="1"/>
</dbReference>
<dbReference type="Gene3D" id="3.30.160.390">
    <property type="entry name" value="Integrase, DNA-binding domain"/>
    <property type="match status" value="1"/>
</dbReference>
<keyword evidence="3" id="KW-0238">DNA-binding</keyword>
<keyword evidence="4" id="KW-0233">DNA recombination</keyword>
<keyword evidence="2" id="KW-0229">DNA integration</keyword>
<feature type="domain" description="Tyr recombinase" evidence="5">
    <location>
        <begin position="203"/>
        <end position="382"/>
    </location>
</feature>
<evidence type="ECO:0000313" key="7">
    <source>
        <dbReference type="Proteomes" id="UP001595791"/>
    </source>
</evidence>
<dbReference type="Pfam" id="PF00589">
    <property type="entry name" value="Phage_integrase"/>
    <property type="match status" value="1"/>
</dbReference>
<accession>A0ABV8MUN2</accession>
<dbReference type="RefSeq" id="WP_378165806.1">
    <property type="nucleotide sequence ID" value="NZ_JBHSBU010000001.1"/>
</dbReference>
<dbReference type="InterPro" id="IPR025166">
    <property type="entry name" value="Integrase_DNA_bind_dom"/>
</dbReference>
<evidence type="ECO:0000256" key="1">
    <source>
        <dbReference type="ARBA" id="ARBA00008857"/>
    </source>
</evidence>
<sequence length="422" mass="48159">MASNLLTARKVETATAQEKDYWLRDGASLFLFVTRSGGKLWRYRYRIDNSPQIYAIGRYPEVTLEAARKERDRVRELVKRGIHPRQERQARLAAQVESNSQTFEAVAREWIASNAWGDGYADQVRKNLEKDVFPTIGNIPIRLINVSHLRPVIKKVAERGAPTIAVLIRQWAGQIFRYASTNGLCDYDPSSLLKGLVKKPPTRHNPPLKWVELSPFLIKLNGWSGYRTTEIALRLVALTFVRTIEIRKATWDQFDLDGALWELPGEMMKMGKPHLVPLSRQAVALLRELQKITGSGKLLFPNYRRPQEPMCATTLNRVLERLGYGGQFSTHGFRSTATTILSLLGYPDNRVDLQLAHQKKSKDTSRAPYDHTKFISSRRIIMQDWADILDASERGATPEKITQDFGPLSARRLALLRVVERE</sequence>
<evidence type="ECO:0000313" key="6">
    <source>
        <dbReference type="EMBL" id="MFC4160696.1"/>
    </source>
</evidence>